<feature type="transmembrane region" description="Helical" evidence="6">
    <location>
        <begin position="85"/>
        <end position="107"/>
    </location>
</feature>
<protein>
    <submittedName>
        <fullName evidence="8">GtrA family protein</fullName>
    </submittedName>
</protein>
<organism evidence="8 9">
    <name type="scientific">Rhodoplanes tepidamans</name>
    <name type="common">Rhodoplanes cryptolactis</name>
    <dbReference type="NCBI Taxonomy" id="200616"/>
    <lineage>
        <taxon>Bacteria</taxon>
        <taxon>Pseudomonadati</taxon>
        <taxon>Pseudomonadota</taxon>
        <taxon>Alphaproteobacteria</taxon>
        <taxon>Hyphomicrobiales</taxon>
        <taxon>Nitrobacteraceae</taxon>
        <taxon>Rhodoplanes</taxon>
    </lineage>
</organism>
<name>A0ABT5JDD4_RHOTP</name>
<comment type="subcellular location">
    <subcellularLocation>
        <location evidence="1">Membrane</location>
        <topology evidence="1">Multi-pass membrane protein</topology>
    </subcellularLocation>
</comment>
<dbReference type="PANTHER" id="PTHR38459:SF1">
    <property type="entry name" value="PROPHAGE BACTOPRENOL-LINKED GLUCOSE TRANSLOCASE HOMOLOG"/>
    <property type="match status" value="1"/>
</dbReference>
<dbReference type="Proteomes" id="UP001165652">
    <property type="component" value="Unassembled WGS sequence"/>
</dbReference>
<comment type="caution">
    <text evidence="8">The sequence shown here is derived from an EMBL/GenBank/DDBJ whole genome shotgun (WGS) entry which is preliminary data.</text>
</comment>
<dbReference type="InterPro" id="IPR051401">
    <property type="entry name" value="GtrA_CellWall_Glycosyl"/>
</dbReference>
<evidence type="ECO:0000256" key="5">
    <source>
        <dbReference type="ARBA" id="ARBA00023136"/>
    </source>
</evidence>
<keyword evidence="3 6" id="KW-0812">Transmembrane</keyword>
<comment type="similarity">
    <text evidence="2">Belongs to the GtrA family.</text>
</comment>
<feature type="transmembrane region" description="Helical" evidence="6">
    <location>
        <begin position="20"/>
        <end position="40"/>
    </location>
</feature>
<evidence type="ECO:0000256" key="3">
    <source>
        <dbReference type="ARBA" id="ARBA00022692"/>
    </source>
</evidence>
<accession>A0ABT5JDD4</accession>
<evidence type="ECO:0000256" key="4">
    <source>
        <dbReference type="ARBA" id="ARBA00022989"/>
    </source>
</evidence>
<keyword evidence="4 6" id="KW-1133">Transmembrane helix</keyword>
<feature type="domain" description="GtrA/DPMS transmembrane" evidence="7">
    <location>
        <begin position="26"/>
        <end position="145"/>
    </location>
</feature>
<dbReference type="PANTHER" id="PTHR38459">
    <property type="entry name" value="PROPHAGE BACTOPRENOL-LINKED GLUCOSE TRANSLOCASE HOMOLOG"/>
    <property type="match status" value="1"/>
</dbReference>
<keyword evidence="5 6" id="KW-0472">Membrane</keyword>
<dbReference type="InterPro" id="IPR007267">
    <property type="entry name" value="GtrA_DPMS_TM"/>
</dbReference>
<evidence type="ECO:0000256" key="1">
    <source>
        <dbReference type="ARBA" id="ARBA00004141"/>
    </source>
</evidence>
<evidence type="ECO:0000313" key="9">
    <source>
        <dbReference type="Proteomes" id="UP001165652"/>
    </source>
</evidence>
<sequence length="149" mass="15675">MTVPEPPDTGGTAASDPRARWRFVLFLAAGGTAALVNVLSRMALSLAMSYEAAVAVAYLCGMTVAFVLNRAFVFAPSGRAAHQEYVRFAIVNAAAIVQVWIVSVGLARAVFPAIGFAWHAETVAHVVGVAVPTVTSYLGHKHFSFAARG</sequence>
<reference evidence="8" key="1">
    <citation type="journal article" date="2023" name="Microbiol Resour">
        <title>Genome Sequences of Rhodoplanes serenus and Two Thermotolerant Strains, Rhodoplanes tepidamans and 'Rhodoplanes cryptolactis,' Further Refine the Genus.</title>
        <authorList>
            <person name="Rayyan A.A."/>
            <person name="Kyndt J.A."/>
        </authorList>
    </citation>
    <scope>NUCLEOTIDE SEQUENCE</scope>
    <source>
        <strain evidence="8">DSM 9987</strain>
    </source>
</reference>
<keyword evidence="9" id="KW-1185">Reference proteome</keyword>
<dbReference type="RefSeq" id="WP_272778529.1">
    <property type="nucleotide sequence ID" value="NZ_JAQQLI010000031.1"/>
</dbReference>
<dbReference type="EMBL" id="JAQQLI010000031">
    <property type="protein sequence ID" value="MDC7787689.1"/>
    <property type="molecule type" value="Genomic_DNA"/>
</dbReference>
<evidence type="ECO:0000259" key="7">
    <source>
        <dbReference type="Pfam" id="PF04138"/>
    </source>
</evidence>
<gene>
    <name evidence="8" type="ORF">PQJ73_18525</name>
</gene>
<evidence type="ECO:0000313" key="8">
    <source>
        <dbReference type="EMBL" id="MDC7787689.1"/>
    </source>
</evidence>
<reference evidence="8" key="2">
    <citation type="submission" date="2023-02" db="EMBL/GenBank/DDBJ databases">
        <authorList>
            <person name="Rayyan A."/>
            <person name="Meyer T."/>
            <person name="Kyndt J.A."/>
        </authorList>
    </citation>
    <scope>NUCLEOTIDE SEQUENCE</scope>
    <source>
        <strain evidence="8">DSM 9987</strain>
    </source>
</reference>
<dbReference type="Pfam" id="PF04138">
    <property type="entry name" value="GtrA_DPMS_TM"/>
    <property type="match status" value="1"/>
</dbReference>
<evidence type="ECO:0000256" key="6">
    <source>
        <dbReference type="SAM" id="Phobius"/>
    </source>
</evidence>
<evidence type="ECO:0000256" key="2">
    <source>
        <dbReference type="ARBA" id="ARBA00009399"/>
    </source>
</evidence>
<proteinExistence type="inferred from homology"/>
<feature type="transmembrane region" description="Helical" evidence="6">
    <location>
        <begin position="52"/>
        <end position="73"/>
    </location>
</feature>